<comment type="caution">
    <text evidence="3">The sequence shown here is derived from an EMBL/GenBank/DDBJ whole genome shotgun (WGS) entry which is preliminary data.</text>
</comment>
<dbReference type="GO" id="GO:0016887">
    <property type="term" value="F:ATP hydrolysis activity"/>
    <property type="evidence" value="ECO:0007669"/>
    <property type="project" value="InterPro"/>
</dbReference>
<sequence>MTAMYNEYFGFSVKPFDLLPNPDFLFRSRSHRKAITYLEYGIQSHAGFICLTGEIGSGKTTLIRNLVREHGNSLALSKIFNTSLDGHQLLSMINSDFELPVADKSKTELLSDLYAYLIRQFSRKKPCVLIIDEAQNLSGEALEEVRQLSNLETDHYKLLQIILVGQPELRRTLSAPQLQQVRQRISVQCHLSPLSDDETKAYILHRLRVAGNPDAIKLHDDVVQTIHRFSGGTPRLINILMDYVLLTAYTNDERSIDMQTLEEIIADLDIHTPTPPTPRQSGPSQTVEQSRAEFSRNSLKSFLAKIQAHIECMEQEEQQKSSRQMQKLQETLDDLGGRLRAVEQKLDTMLPSRPDEPAETRSKFDRRPTVVRMAKDS</sequence>
<dbReference type="InterPro" id="IPR052026">
    <property type="entry name" value="ExeA_AAA_ATPase_DNA-bind"/>
</dbReference>
<dbReference type="InterPro" id="IPR003593">
    <property type="entry name" value="AAA+_ATPase"/>
</dbReference>
<dbReference type="InterPro" id="IPR017466">
    <property type="entry name" value="XrtA-assoc_ATPase-like"/>
</dbReference>
<feature type="compositionally biased region" description="Basic and acidic residues" evidence="1">
    <location>
        <begin position="353"/>
        <end position="377"/>
    </location>
</feature>
<proteinExistence type="predicted"/>
<dbReference type="Gene3D" id="3.40.50.300">
    <property type="entry name" value="P-loop containing nucleotide triphosphate hydrolases"/>
    <property type="match status" value="1"/>
</dbReference>
<dbReference type="EMBL" id="QMIF01000007">
    <property type="protein sequence ID" value="TVM33460.1"/>
    <property type="molecule type" value="Genomic_DNA"/>
</dbReference>
<organism evidence="3 4">
    <name type="scientific">Oceanidesulfovibrio marinus</name>
    <dbReference type="NCBI Taxonomy" id="370038"/>
    <lineage>
        <taxon>Bacteria</taxon>
        <taxon>Pseudomonadati</taxon>
        <taxon>Thermodesulfobacteriota</taxon>
        <taxon>Desulfovibrionia</taxon>
        <taxon>Desulfovibrionales</taxon>
        <taxon>Desulfovibrionaceae</taxon>
        <taxon>Oceanidesulfovibrio</taxon>
    </lineage>
</organism>
<feature type="domain" description="AAA+ ATPase" evidence="2">
    <location>
        <begin position="45"/>
        <end position="214"/>
    </location>
</feature>
<evidence type="ECO:0000313" key="4">
    <source>
        <dbReference type="Proteomes" id="UP000434052"/>
    </source>
</evidence>
<dbReference type="Proteomes" id="UP000434052">
    <property type="component" value="Unassembled WGS sequence"/>
</dbReference>
<feature type="region of interest" description="Disordered" evidence="1">
    <location>
        <begin position="345"/>
        <end position="377"/>
    </location>
</feature>
<dbReference type="InterPro" id="IPR049945">
    <property type="entry name" value="AAA_22"/>
</dbReference>
<dbReference type="PANTHER" id="PTHR35894">
    <property type="entry name" value="GENERAL SECRETION PATHWAY PROTEIN A-RELATED"/>
    <property type="match status" value="1"/>
</dbReference>
<dbReference type="Pfam" id="PF13401">
    <property type="entry name" value="AAA_22"/>
    <property type="match status" value="1"/>
</dbReference>
<dbReference type="NCBIfam" id="TIGR03015">
    <property type="entry name" value="pepcterm_ATPase"/>
    <property type="match status" value="1"/>
</dbReference>
<gene>
    <name evidence="3" type="ORF">DQK91_12430</name>
</gene>
<dbReference type="InterPro" id="IPR027417">
    <property type="entry name" value="P-loop_NTPase"/>
</dbReference>
<protein>
    <submittedName>
        <fullName evidence="3">ATPase</fullName>
    </submittedName>
</protein>
<dbReference type="RefSeq" id="WP_144305682.1">
    <property type="nucleotide sequence ID" value="NZ_QMIF01000007.1"/>
</dbReference>
<evidence type="ECO:0000256" key="1">
    <source>
        <dbReference type="SAM" id="MobiDB-lite"/>
    </source>
</evidence>
<accession>A0A6P1ZGR3</accession>
<name>A0A6P1ZGR3_9BACT</name>
<reference evidence="3 4" key="1">
    <citation type="submission" date="2018-06" db="EMBL/GenBank/DDBJ databases">
        <title>Complete genome of Desulfovibrio marinus P48SEP.</title>
        <authorList>
            <person name="Crispim J.S."/>
            <person name="Vidigal P.M.P."/>
            <person name="Silva L.C.F."/>
            <person name="Araujo L.C."/>
            <person name="Laguardia C.N."/>
            <person name="Dias R.S."/>
            <person name="Sousa M.P."/>
            <person name="Paula S.O."/>
            <person name="Silva C."/>
        </authorList>
    </citation>
    <scope>NUCLEOTIDE SEQUENCE [LARGE SCALE GENOMIC DNA]</scope>
    <source>
        <strain evidence="3 4">P48SEP</strain>
    </source>
</reference>
<dbReference type="SMART" id="SM00382">
    <property type="entry name" value="AAA"/>
    <property type="match status" value="1"/>
</dbReference>
<dbReference type="OrthoDB" id="9779230at2"/>
<dbReference type="PANTHER" id="PTHR35894:SF1">
    <property type="entry name" value="PHOSPHORIBULOKINASE _ URIDINE KINASE FAMILY"/>
    <property type="match status" value="1"/>
</dbReference>
<dbReference type="SUPFAM" id="SSF52540">
    <property type="entry name" value="P-loop containing nucleoside triphosphate hydrolases"/>
    <property type="match status" value="1"/>
</dbReference>
<dbReference type="CDD" id="cd00009">
    <property type="entry name" value="AAA"/>
    <property type="match status" value="1"/>
</dbReference>
<evidence type="ECO:0000313" key="3">
    <source>
        <dbReference type="EMBL" id="TVM33460.1"/>
    </source>
</evidence>
<evidence type="ECO:0000259" key="2">
    <source>
        <dbReference type="SMART" id="SM00382"/>
    </source>
</evidence>
<dbReference type="AlphaFoldDB" id="A0A6P1ZGR3"/>